<dbReference type="InterPro" id="IPR050144">
    <property type="entry name" value="AAE_transporter"/>
</dbReference>
<feature type="transmembrane region" description="Helical" evidence="8">
    <location>
        <begin position="259"/>
        <end position="279"/>
    </location>
</feature>
<dbReference type="AlphaFoldDB" id="K4LYB3"/>
<keyword evidence="11" id="KW-1185">Reference proteome</keyword>
<keyword evidence="5 8" id="KW-0812">Transmembrane</keyword>
<feature type="transmembrane region" description="Helical" evidence="8">
    <location>
        <begin position="285"/>
        <end position="304"/>
    </location>
</feature>
<protein>
    <submittedName>
        <fullName evidence="10">AspT/YidE/YbjL-like protein</fullName>
    </submittedName>
</protein>
<feature type="domain" description="YidE/YbjL duplication" evidence="9">
    <location>
        <begin position="66"/>
        <end position="220"/>
    </location>
</feature>
<proteinExistence type="inferred from homology"/>
<feature type="transmembrane region" description="Helical" evidence="8">
    <location>
        <begin position="108"/>
        <end position="126"/>
    </location>
</feature>
<dbReference type="PANTHER" id="PTHR30445">
    <property type="entry name" value="K(+)_H(+) ANTIPORTER SUBUNIT KHTT"/>
    <property type="match status" value="1"/>
</dbReference>
<comment type="similarity">
    <text evidence="2">Belongs to the AAE transporter (TC 2.A.81) family.</text>
</comment>
<dbReference type="STRING" id="1089553.Tph_c27590"/>
<dbReference type="HOGENOM" id="CLU_035023_4_0_9"/>
<feature type="domain" description="YidE/YbjL duplication" evidence="9">
    <location>
        <begin position="262"/>
        <end position="432"/>
    </location>
</feature>
<dbReference type="InterPro" id="IPR006512">
    <property type="entry name" value="YidE_YbjL"/>
</dbReference>
<keyword evidence="6 8" id="KW-1133">Transmembrane helix</keyword>
<evidence type="ECO:0000313" key="10">
    <source>
        <dbReference type="EMBL" id="AFV12924.1"/>
    </source>
</evidence>
<feature type="transmembrane region" description="Helical" evidence="8">
    <location>
        <begin position="349"/>
        <end position="371"/>
    </location>
</feature>
<reference evidence="10 11" key="1">
    <citation type="journal article" date="2012" name="BMC Genomics">
        <title>Genome-guided analysis of physiological and morphological traits of the fermentative acetate oxidizer Thermacetogenium phaeum.</title>
        <authorList>
            <person name="Oehler D."/>
            <person name="Poehlein A."/>
            <person name="Leimbach A."/>
            <person name="Muller N."/>
            <person name="Daniel R."/>
            <person name="Gottschalk G."/>
            <person name="Schink B."/>
        </authorList>
    </citation>
    <scope>NUCLEOTIDE SEQUENCE [LARGE SCALE GENOMIC DNA]</scope>
    <source>
        <strain evidence="11">ATCC BAA-254 / DSM 26808 / PB</strain>
    </source>
</reference>
<evidence type="ECO:0000256" key="6">
    <source>
        <dbReference type="ARBA" id="ARBA00022989"/>
    </source>
</evidence>
<accession>K4LYB3</accession>
<evidence type="ECO:0000256" key="3">
    <source>
        <dbReference type="ARBA" id="ARBA00022448"/>
    </source>
</evidence>
<evidence type="ECO:0000256" key="5">
    <source>
        <dbReference type="ARBA" id="ARBA00022692"/>
    </source>
</evidence>
<comment type="subcellular location">
    <subcellularLocation>
        <location evidence="1">Cell membrane</location>
        <topology evidence="1">Multi-pass membrane protein</topology>
    </subcellularLocation>
</comment>
<dbReference type="GO" id="GO:0005886">
    <property type="term" value="C:plasma membrane"/>
    <property type="evidence" value="ECO:0007669"/>
    <property type="project" value="UniProtKB-SubCell"/>
</dbReference>
<feature type="transmembrane region" description="Helical" evidence="8">
    <location>
        <begin position="325"/>
        <end position="343"/>
    </location>
</feature>
<keyword evidence="3" id="KW-0813">Transport</keyword>
<dbReference type="KEGG" id="tpz:Tph_c27590"/>
<sequence>MRPFPGIKVAKSSLKRPHSFCFTSAGRGSAEAAGFLNNTEQHPVKGRGLILGEFIDSIIKNEFFILFLTTALGLLLGKLKIKGVGLETSGTLFVGIIAGALGCTADKALFQFSLVLFISAVGLLAAEDIGRVMRLYGWRFLFLGAIITFSGALATYLLTLLCKGEFDPYLVAGTYTGALTSSPGLAAALEATGGNPNITVGHAVAYPFGVLLVILFVQLAPVIFKIDVKRELEVYRKEMKQVSKGRTVPGGRGKAGFDLIGFAFVIAAGIIIGSIPIPVPGLATSIKLEITGGVLISALVLGYLGRIGPFTTRMSAGVLSDLRELGLALFLAIVGIQSGAGVVEVLGGQGIILCLIALAAGIVAELVGFLVGRYLWKINWILLSGAICGGMTSTPGLGAAVDAAGTDEVATGYGATYPAALLFMVIWTILLHTLLG</sequence>
<keyword evidence="4" id="KW-1003">Cell membrane</keyword>
<organism evidence="10 11">
    <name type="scientific">Thermacetogenium phaeum (strain ATCC BAA-254 / DSM 26808 / PB)</name>
    <dbReference type="NCBI Taxonomy" id="1089553"/>
    <lineage>
        <taxon>Bacteria</taxon>
        <taxon>Bacillati</taxon>
        <taxon>Bacillota</taxon>
        <taxon>Clostridia</taxon>
        <taxon>Thermoanaerobacterales</taxon>
        <taxon>Thermoanaerobacteraceae</taxon>
        <taxon>Thermacetogenium</taxon>
    </lineage>
</organism>
<dbReference type="Pfam" id="PF06826">
    <property type="entry name" value="Asp-Al_Ex"/>
    <property type="match status" value="2"/>
</dbReference>
<evidence type="ECO:0000256" key="1">
    <source>
        <dbReference type="ARBA" id="ARBA00004651"/>
    </source>
</evidence>
<keyword evidence="7 8" id="KW-0472">Membrane</keyword>
<dbReference type="PANTHER" id="PTHR30445:SF3">
    <property type="entry name" value="TRANSPORT PROTEIN YIDE-RELATED"/>
    <property type="match status" value="1"/>
</dbReference>
<evidence type="ECO:0000259" key="9">
    <source>
        <dbReference type="Pfam" id="PF06826"/>
    </source>
</evidence>
<dbReference type="eggNOG" id="COG2985">
    <property type="taxonomic scope" value="Bacteria"/>
</dbReference>
<name>K4LYB3_THEPS</name>
<feature type="transmembrane region" description="Helical" evidence="8">
    <location>
        <begin position="84"/>
        <end position="102"/>
    </location>
</feature>
<dbReference type="Proteomes" id="UP000000467">
    <property type="component" value="Chromosome"/>
</dbReference>
<evidence type="ECO:0000256" key="4">
    <source>
        <dbReference type="ARBA" id="ARBA00022475"/>
    </source>
</evidence>
<evidence type="ECO:0000256" key="8">
    <source>
        <dbReference type="SAM" id="Phobius"/>
    </source>
</evidence>
<feature type="transmembrane region" description="Helical" evidence="8">
    <location>
        <begin position="378"/>
        <end position="397"/>
    </location>
</feature>
<gene>
    <name evidence="10" type="ordered locus">Tph_c27590</name>
</gene>
<feature type="transmembrane region" description="Helical" evidence="8">
    <location>
        <begin position="417"/>
        <end position="435"/>
    </location>
</feature>
<evidence type="ECO:0000256" key="2">
    <source>
        <dbReference type="ARBA" id="ARBA00009854"/>
    </source>
</evidence>
<feature type="transmembrane region" description="Helical" evidence="8">
    <location>
        <begin position="138"/>
        <end position="158"/>
    </location>
</feature>
<dbReference type="EMBL" id="CP003732">
    <property type="protein sequence ID" value="AFV12924.1"/>
    <property type="molecule type" value="Genomic_DNA"/>
</dbReference>
<evidence type="ECO:0000313" key="11">
    <source>
        <dbReference type="Proteomes" id="UP000000467"/>
    </source>
</evidence>
<feature type="transmembrane region" description="Helical" evidence="8">
    <location>
        <begin position="204"/>
        <end position="224"/>
    </location>
</feature>
<evidence type="ECO:0000256" key="7">
    <source>
        <dbReference type="ARBA" id="ARBA00023136"/>
    </source>
</evidence>
<feature type="transmembrane region" description="Helical" evidence="8">
    <location>
        <begin position="58"/>
        <end position="77"/>
    </location>
</feature>
<dbReference type="NCBIfam" id="TIGR01625">
    <property type="entry name" value="YidE_YbjL_dupl"/>
    <property type="match status" value="1"/>
</dbReference>